<keyword evidence="7" id="KW-0732">Signal</keyword>
<dbReference type="Pfam" id="PF13953">
    <property type="entry name" value="PapC_C"/>
    <property type="match status" value="1"/>
</dbReference>
<reference evidence="14" key="1">
    <citation type="submission" date="2017-08" db="EMBL/GenBank/DDBJ databases">
        <authorList>
            <person name="de Groot N.N."/>
        </authorList>
    </citation>
    <scope>NUCLEOTIDE SEQUENCE [LARGE SCALE GENOMIC DNA]</scope>
    <source>
        <strain evidence="14">06D021</strain>
    </source>
</reference>
<keyword evidence="6 10" id="KW-0812">Transmembrane</keyword>
<evidence type="ECO:0000259" key="12">
    <source>
        <dbReference type="Pfam" id="PF13954"/>
    </source>
</evidence>
<evidence type="ECO:0000313" key="13">
    <source>
        <dbReference type="EMBL" id="MEM0625715.1"/>
    </source>
</evidence>
<dbReference type="PANTHER" id="PTHR30451">
    <property type="entry name" value="OUTER MEMBRANE USHER PROTEIN"/>
    <property type="match status" value="1"/>
</dbReference>
<dbReference type="InterPro" id="IPR043142">
    <property type="entry name" value="PapC-like_C_sf"/>
</dbReference>
<reference evidence="15" key="2">
    <citation type="submission" date="2017-08" db="EMBL/GenBank/DDBJ databases">
        <authorList>
            <person name="Brisse S."/>
        </authorList>
    </citation>
    <scope>NUCLEOTIDE SEQUENCE [LARGE SCALE GENOMIC DNA]</scope>
    <source>
        <strain evidence="15">06D021</strain>
    </source>
</reference>
<dbReference type="GO" id="GO:0015473">
    <property type="term" value="F:fimbrial usher porin activity"/>
    <property type="evidence" value="ECO:0007669"/>
    <property type="project" value="InterPro"/>
</dbReference>
<evidence type="ECO:0000256" key="3">
    <source>
        <dbReference type="ARBA" id="ARBA00022448"/>
    </source>
</evidence>
<sequence length="863" mass="93758">MIMVCQGRNIPPSSNNVRWNHAFSLKSSYVAILCCLGAFPLSTSAGEYFNPHLLEVNETGASVVDLSYISQASVPPGKYNLDVYINEKFITSESIVFKPQNEGDGASAQPCISVAHLKDWSIKVEDYPALTVAGSECAKLSAIPGWETSVLLPRQRIDFTLPQVALRHRPQGYVPESLWQQGITAGLLNYNISGQKTDPRHGGESTSSQFVSLQPGLNVGPWRLRNYSTLNHNEDGNQWDSVYSYISRDIHALKGQLILGQTYTSSGIFDSISFSGLQLNSDKEMLPDSMNGFAPVIKGIARTTADVTVYQNGYSIYKTTVSPGAFEINDLYPTGSAGDLFVKVKESDGSEQSFVVPFASLAILQREGQVEYAFSSGKTRSGSSGGKEFNFLQSTVAWGALSNVTLYGGFQQLEDKYSNALLGAGFNLGSVGALSFDASQSWAEIKENPEADKTSSSEGQSYRVRFSKDFPLTGTNFSVAGYRYSTHGYYSLQNFIDNATANSSCCSSNGRTKNRFDASASQILSGFGSLSLSLVSESYWDDSRMESLGVSYSNTLGQVSYFINYSYNRNVQSSSQNSDSSPSSDNIISLTVSVPFGANTSANYNMNSSRMGDTTHSLGLSGAAFADRSLNWNVQEGYNASDKSTSGNVNLNYQGSKGEVAAGYGYDSYSSHYNYSLRGGMLAHSGGITLSRYLGESVALIEAPGVSDVAVRGQTNVMTDSAGYAVVPFVRPYHENSLSLDEQQVSGAEIDNIVRTVVPTRNAIVKVKYDTWIGYKAMMTLRFGNKEVPFGAIVSLSDESQDAKESRSAIVGDAGQVYLTGLPEKGRMLVKWGDEQNSQCRFNYDFSGNKSTDDIIFYQANCR</sequence>
<feature type="domain" description="PapC-like C-terminal" evidence="11">
    <location>
        <begin position="778"/>
        <end position="846"/>
    </location>
</feature>
<evidence type="ECO:0000313" key="14">
    <source>
        <dbReference type="EMBL" id="SNU32987.1"/>
    </source>
</evidence>
<dbReference type="PANTHER" id="PTHR30451:SF21">
    <property type="entry name" value="FIMBRIAL USHER DOMAIN-CONTAINING PROTEIN YDET-RELATED"/>
    <property type="match status" value="1"/>
</dbReference>
<evidence type="ECO:0000256" key="10">
    <source>
        <dbReference type="RuleBase" id="RU003884"/>
    </source>
</evidence>
<keyword evidence="9 10" id="KW-0998">Cell outer membrane</keyword>
<evidence type="ECO:0000256" key="2">
    <source>
        <dbReference type="ARBA" id="ARBA00008064"/>
    </source>
</evidence>
<gene>
    <name evidence="14" type="primary">lpfC</name>
    <name evidence="13" type="ORF">AAFL32_17680</name>
    <name evidence="14" type="ORF">KOSB73_170085</name>
</gene>
<keyword evidence="8 10" id="KW-0472">Membrane</keyword>
<accession>A0A285AWG1</accession>
<dbReference type="InterPro" id="IPR037224">
    <property type="entry name" value="PapC_N_sf"/>
</dbReference>
<evidence type="ECO:0000313" key="15">
    <source>
        <dbReference type="Proteomes" id="UP000220639"/>
    </source>
</evidence>
<evidence type="ECO:0000256" key="9">
    <source>
        <dbReference type="ARBA" id="ARBA00023237"/>
    </source>
</evidence>
<dbReference type="Gene3D" id="2.60.40.3110">
    <property type="match status" value="1"/>
</dbReference>
<organism evidence="14 15">
    <name type="scientific">Klebsiella grimontii</name>
    <dbReference type="NCBI Taxonomy" id="2058152"/>
    <lineage>
        <taxon>Bacteria</taxon>
        <taxon>Pseudomonadati</taxon>
        <taxon>Pseudomonadota</taxon>
        <taxon>Gammaproteobacteria</taxon>
        <taxon>Enterobacterales</taxon>
        <taxon>Enterobacteriaceae</taxon>
        <taxon>Klebsiella/Raoultella group</taxon>
        <taxon>Klebsiella</taxon>
    </lineage>
</organism>
<evidence type="ECO:0000256" key="1">
    <source>
        <dbReference type="ARBA" id="ARBA00004571"/>
    </source>
</evidence>
<protein>
    <submittedName>
        <fullName evidence="13">Fimbria/pilus outer membrane usher protein</fullName>
    </submittedName>
    <submittedName>
        <fullName evidence="14">Outer membrane usher protein LpfC</fullName>
    </submittedName>
</protein>
<evidence type="ECO:0000256" key="8">
    <source>
        <dbReference type="ARBA" id="ARBA00023136"/>
    </source>
</evidence>
<dbReference type="Pfam" id="PF00577">
    <property type="entry name" value="Usher"/>
    <property type="match status" value="1"/>
</dbReference>
<keyword evidence="4" id="KW-1134">Transmembrane beta strand</keyword>
<comment type="similarity">
    <text evidence="2 10">Belongs to the fimbrial export usher family.</text>
</comment>
<dbReference type="InterPro" id="IPR018030">
    <property type="entry name" value="Fimbrial_membr_usher_CS"/>
</dbReference>
<dbReference type="PROSITE" id="PS01151">
    <property type="entry name" value="FIMBRIAL_USHER"/>
    <property type="match status" value="1"/>
</dbReference>
<dbReference type="Proteomes" id="UP000220639">
    <property type="component" value="Unassembled WGS sequence"/>
</dbReference>
<evidence type="ECO:0000313" key="16">
    <source>
        <dbReference type="Proteomes" id="UP001458070"/>
    </source>
</evidence>
<dbReference type="GO" id="GO:0009297">
    <property type="term" value="P:pilus assembly"/>
    <property type="evidence" value="ECO:0007669"/>
    <property type="project" value="InterPro"/>
</dbReference>
<feature type="domain" description="PapC N-terminal" evidence="12">
    <location>
        <begin position="48"/>
        <end position="193"/>
    </location>
</feature>
<dbReference type="EMBL" id="JBCGEM010000014">
    <property type="protein sequence ID" value="MEM0625715.1"/>
    <property type="molecule type" value="Genomic_DNA"/>
</dbReference>
<keyword evidence="16" id="KW-1185">Reference proteome</keyword>
<evidence type="ECO:0000256" key="6">
    <source>
        <dbReference type="ARBA" id="ARBA00022692"/>
    </source>
</evidence>
<dbReference type="Gene3D" id="2.60.40.2610">
    <property type="entry name" value="Outer membrane usher protein FimD, plug domain"/>
    <property type="match status" value="1"/>
</dbReference>
<dbReference type="RefSeq" id="WP_049087475.1">
    <property type="nucleotide sequence ID" value="NZ_CABGKG010000007.1"/>
</dbReference>
<dbReference type="EMBL" id="FZTC01000009">
    <property type="protein sequence ID" value="SNU32987.1"/>
    <property type="molecule type" value="Genomic_DNA"/>
</dbReference>
<dbReference type="GO" id="GO:0009279">
    <property type="term" value="C:cell outer membrane"/>
    <property type="evidence" value="ECO:0007669"/>
    <property type="project" value="UniProtKB-SubCell"/>
</dbReference>
<evidence type="ECO:0000259" key="11">
    <source>
        <dbReference type="Pfam" id="PF13953"/>
    </source>
</evidence>
<dbReference type="FunFam" id="2.60.40.3110:FF:000001">
    <property type="entry name" value="Putative fimbrial outer membrane usher"/>
    <property type="match status" value="1"/>
</dbReference>
<dbReference type="InterPro" id="IPR042186">
    <property type="entry name" value="FimD_plug_dom"/>
</dbReference>
<keyword evidence="3 10" id="KW-0813">Transport</keyword>
<reference evidence="13 16" key="3">
    <citation type="submission" date="2024-04" db="EMBL/GenBank/DDBJ databases">
        <title>Draft genome assemblies of urinary isolates.</title>
        <authorList>
            <person name="Appleberry H."/>
            <person name="Kula A."/>
            <person name="Wolfe A.J."/>
            <person name="Putonti C."/>
        </authorList>
    </citation>
    <scope>NUCLEOTIDE SEQUENCE [LARGE SCALE GENOMIC DNA]</scope>
    <source>
        <strain evidence="13 16">UMB12529</strain>
    </source>
</reference>
<dbReference type="Pfam" id="PF13954">
    <property type="entry name" value="PapC_N"/>
    <property type="match status" value="1"/>
</dbReference>
<dbReference type="InterPro" id="IPR025885">
    <property type="entry name" value="PapC_N"/>
</dbReference>
<evidence type="ECO:0000256" key="7">
    <source>
        <dbReference type="ARBA" id="ARBA00022729"/>
    </source>
</evidence>
<dbReference type="Proteomes" id="UP001458070">
    <property type="component" value="Unassembled WGS sequence"/>
</dbReference>
<dbReference type="InterPro" id="IPR000015">
    <property type="entry name" value="Fimb_usher"/>
</dbReference>
<evidence type="ECO:0000256" key="4">
    <source>
        <dbReference type="ARBA" id="ARBA00022452"/>
    </source>
</evidence>
<evidence type="ECO:0000256" key="5">
    <source>
        <dbReference type="ARBA" id="ARBA00022558"/>
    </source>
</evidence>
<comment type="subcellular location">
    <subcellularLocation>
        <location evidence="1 10">Cell outer membrane</location>
        <topology evidence="1 10">Multi-pass membrane protein</topology>
    </subcellularLocation>
</comment>
<dbReference type="Gene3D" id="3.10.20.410">
    <property type="match status" value="1"/>
</dbReference>
<proteinExistence type="inferred from homology"/>
<dbReference type="SUPFAM" id="SSF141729">
    <property type="entry name" value="FimD N-terminal domain-like"/>
    <property type="match status" value="1"/>
</dbReference>
<name>A0A285AWG1_9ENTR</name>
<dbReference type="InterPro" id="IPR025949">
    <property type="entry name" value="PapC-like_C"/>
</dbReference>
<keyword evidence="5 10" id="KW-1029">Fimbrium biogenesis</keyword>
<dbReference type="AlphaFoldDB" id="A0A285AWG1"/>
<dbReference type="Gene3D" id="2.60.40.2070">
    <property type="match status" value="1"/>
</dbReference>